<evidence type="ECO:0000313" key="3">
    <source>
        <dbReference type="EMBL" id="QRF65306.1"/>
    </source>
</evidence>
<dbReference type="InterPro" id="IPR052515">
    <property type="entry name" value="Gfo/Idh/MocA_Oxidoreductase"/>
</dbReference>
<dbReference type="Gene3D" id="3.30.360.10">
    <property type="entry name" value="Dihydrodipicolinate Reductase, domain 2"/>
    <property type="match status" value="1"/>
</dbReference>
<dbReference type="Proteomes" id="UP000596387">
    <property type="component" value="Chromosome"/>
</dbReference>
<feature type="domain" description="GFO/IDH/MocA-like oxidoreductase" evidence="2">
    <location>
        <begin position="127"/>
        <end position="240"/>
    </location>
</feature>
<gene>
    <name evidence="3" type="ORF">GQA70_02645</name>
</gene>
<dbReference type="SUPFAM" id="SSF55347">
    <property type="entry name" value="Glyceraldehyde-3-phosphate dehydrogenase-like, C-terminal domain"/>
    <property type="match status" value="1"/>
</dbReference>
<keyword evidence="4" id="KW-1185">Reference proteome</keyword>
<accession>A0ABX7F532</accession>
<sequence>MHRVAIVGAGIGREHLAAYRALPGRFEVVAICDRDTARADGIAEGIPVTGDMASVLADPGVDLIDICLPPHLHFEAVMAALDAGKAVVCEKPLVASLAEADALLDRLDQTGGRLFPVFQYRYGVGTAQLRALIEAGLAGPPFAGTIETHWNRDAAYYAVDWRGTWAGERGGCILGHAIHIHDFLPAFLGPVARVHAELATRVNDIEVEDCAALAIRMESGAVLTSSVTLGAATDTTRMRLMFRGFTAESGTAPYAPAASAWTFTARAPVTQAEVDAVLGTVAEARSGFAGFFAAVADALDGRPGAEVTPLDGRRSIEFVTAVYASARSGQPVSLPLSHDHPLSGGWLP</sequence>
<reference evidence="3 4" key="1">
    <citation type="submission" date="2019-12" db="EMBL/GenBank/DDBJ databases">
        <title>Complete Genome Sequence of a Quorum-Sensing Bacterium,Rhodobacteraceae bacterium C31, Isolated from a marine microalgae symbiotic bacteria.</title>
        <authorList>
            <person name="Zhang Y."/>
        </authorList>
    </citation>
    <scope>NUCLEOTIDE SEQUENCE [LARGE SCALE GENOMIC DNA]</scope>
    <source>
        <strain evidence="3 4">C31</strain>
    </source>
</reference>
<organism evidence="3 4">
    <name type="scientific">Ponticoccus alexandrii</name>
    <dbReference type="NCBI Taxonomy" id="1943633"/>
    <lineage>
        <taxon>Bacteria</taxon>
        <taxon>Pseudomonadati</taxon>
        <taxon>Pseudomonadota</taxon>
        <taxon>Alphaproteobacteria</taxon>
        <taxon>Rhodobacterales</taxon>
        <taxon>Roseobacteraceae</taxon>
        <taxon>Ponticoccus</taxon>
    </lineage>
</organism>
<evidence type="ECO:0000313" key="4">
    <source>
        <dbReference type="Proteomes" id="UP000596387"/>
    </source>
</evidence>
<proteinExistence type="predicted"/>
<dbReference type="RefSeq" id="WP_039615732.1">
    <property type="nucleotide sequence ID" value="NZ_CP047166.1"/>
</dbReference>
<dbReference type="InterPro" id="IPR036291">
    <property type="entry name" value="NAD(P)-bd_dom_sf"/>
</dbReference>
<dbReference type="SUPFAM" id="SSF51735">
    <property type="entry name" value="NAD(P)-binding Rossmann-fold domains"/>
    <property type="match status" value="1"/>
</dbReference>
<evidence type="ECO:0000259" key="2">
    <source>
        <dbReference type="Pfam" id="PF22725"/>
    </source>
</evidence>
<dbReference type="Pfam" id="PF22725">
    <property type="entry name" value="GFO_IDH_MocA_C3"/>
    <property type="match status" value="1"/>
</dbReference>
<protein>
    <submittedName>
        <fullName evidence="3">Gfo/Idh/MocA family oxidoreductase</fullName>
    </submittedName>
</protein>
<dbReference type="EMBL" id="CP047166">
    <property type="protein sequence ID" value="QRF65306.1"/>
    <property type="molecule type" value="Genomic_DNA"/>
</dbReference>
<evidence type="ECO:0000259" key="1">
    <source>
        <dbReference type="Pfam" id="PF01408"/>
    </source>
</evidence>
<dbReference type="Gene3D" id="3.40.50.720">
    <property type="entry name" value="NAD(P)-binding Rossmann-like Domain"/>
    <property type="match status" value="1"/>
</dbReference>
<feature type="domain" description="Gfo/Idh/MocA-like oxidoreductase N-terminal" evidence="1">
    <location>
        <begin position="3"/>
        <end position="115"/>
    </location>
</feature>
<dbReference type="PANTHER" id="PTHR43249:SF1">
    <property type="entry name" value="D-GLUCOSIDE 3-DEHYDROGENASE"/>
    <property type="match status" value="1"/>
</dbReference>
<dbReference type="InterPro" id="IPR055170">
    <property type="entry name" value="GFO_IDH_MocA-like_dom"/>
</dbReference>
<dbReference type="PANTHER" id="PTHR43249">
    <property type="entry name" value="UDP-N-ACETYL-2-AMINO-2-DEOXY-D-GLUCURONATE OXIDASE"/>
    <property type="match status" value="1"/>
</dbReference>
<name>A0ABX7F532_9RHOB</name>
<dbReference type="Pfam" id="PF01408">
    <property type="entry name" value="GFO_IDH_MocA"/>
    <property type="match status" value="1"/>
</dbReference>
<dbReference type="InterPro" id="IPR000683">
    <property type="entry name" value="Gfo/Idh/MocA-like_OxRdtase_N"/>
</dbReference>